<dbReference type="EMBL" id="UYWX01000194">
    <property type="protein sequence ID" value="VDM17532.1"/>
    <property type="molecule type" value="Genomic_DNA"/>
</dbReference>
<dbReference type="SUPFAM" id="SSF75399">
    <property type="entry name" value="Plakin repeat"/>
    <property type="match status" value="1"/>
</dbReference>
<keyword evidence="3" id="KW-1185">Reference proteome</keyword>
<reference evidence="2 3" key="2">
    <citation type="submission" date="2018-11" db="EMBL/GenBank/DDBJ databases">
        <authorList>
            <consortium name="Pathogen Informatics"/>
        </authorList>
    </citation>
    <scope>NUCLEOTIDE SEQUENCE [LARGE SCALE GENOMIC DNA]</scope>
</reference>
<evidence type="ECO:0000256" key="1">
    <source>
        <dbReference type="SAM" id="MobiDB-lite"/>
    </source>
</evidence>
<sequence>MSETSLLSPPPPFDKPPAPLRQKTSSLSKKLESAERIDKQYGSEPCILDAMACRRHHAHALTHSGRYRSADLSLKGLDKCSRLRARSFGQGSKSLPRTSYPLPVMKQSPPVKLAVVHPGGNLLSCTTLSSSKCMERELFLPEYLASRIYQVLLRHVLGNKVNLVHLSLAVGGMDAGPEVGYVVIMRPSFRERITTVLDTRRRKRVSIHAAIERGIAGFEGGDTGTEEAEEKLSENEQKERFFVYDTAHGTKLNFCQALKDGIIHYDSSATESIVFDEYAKLVLDHSHFHRKASNCAANCYFSRSEWRGVKSVYHPLVYRVEQVREVIERGGKLIRQKHNWIPFHRAVETGRLDRRTAEYVVRTGGDGDKWGEEVLRLPFSKALAYGLVKVVPLRHCLIEKLPRDKCIFA</sequence>
<name>A0A0R3WKA5_HYDTA</name>
<dbReference type="OrthoDB" id="6266704at2759"/>
<organism evidence="4">
    <name type="scientific">Hydatigena taeniaeformis</name>
    <name type="common">Feline tapeworm</name>
    <name type="synonym">Taenia taeniaeformis</name>
    <dbReference type="NCBI Taxonomy" id="6205"/>
    <lineage>
        <taxon>Eukaryota</taxon>
        <taxon>Metazoa</taxon>
        <taxon>Spiralia</taxon>
        <taxon>Lophotrochozoa</taxon>
        <taxon>Platyhelminthes</taxon>
        <taxon>Cestoda</taxon>
        <taxon>Eucestoda</taxon>
        <taxon>Cyclophyllidea</taxon>
        <taxon>Taeniidae</taxon>
        <taxon>Hydatigera</taxon>
    </lineage>
</organism>
<protein>
    <submittedName>
        <fullName evidence="2 4">Uncharacterized protein</fullName>
    </submittedName>
</protein>
<evidence type="ECO:0000313" key="2">
    <source>
        <dbReference type="EMBL" id="VDM17532.1"/>
    </source>
</evidence>
<feature type="compositionally biased region" description="Pro residues" evidence="1">
    <location>
        <begin position="8"/>
        <end position="19"/>
    </location>
</feature>
<evidence type="ECO:0000313" key="4">
    <source>
        <dbReference type="WBParaSite" id="TTAC_0000114101-mRNA-1"/>
    </source>
</evidence>
<feature type="region of interest" description="Disordered" evidence="1">
    <location>
        <begin position="1"/>
        <end position="35"/>
    </location>
</feature>
<evidence type="ECO:0000313" key="3">
    <source>
        <dbReference type="Proteomes" id="UP000274429"/>
    </source>
</evidence>
<proteinExistence type="predicted"/>
<dbReference type="Gene3D" id="3.90.1290.10">
    <property type="entry name" value="Plakin repeat"/>
    <property type="match status" value="1"/>
</dbReference>
<gene>
    <name evidence="2" type="ORF">TTAC_LOCUS1142</name>
</gene>
<dbReference type="WBParaSite" id="TTAC_0000114101-mRNA-1">
    <property type="protein sequence ID" value="TTAC_0000114101-mRNA-1"/>
    <property type="gene ID" value="TTAC_0000114101"/>
</dbReference>
<accession>A0A0R3WKA5</accession>
<dbReference type="Proteomes" id="UP000274429">
    <property type="component" value="Unassembled WGS sequence"/>
</dbReference>
<dbReference type="AlphaFoldDB" id="A0A0R3WKA5"/>
<reference evidence="4" key="1">
    <citation type="submission" date="2017-02" db="UniProtKB">
        <authorList>
            <consortium name="WormBaseParasite"/>
        </authorList>
    </citation>
    <scope>IDENTIFICATION</scope>
</reference>
<dbReference type="InterPro" id="IPR035915">
    <property type="entry name" value="Plakin_repeat_sf"/>
</dbReference>